<dbReference type="PANTHER" id="PTHR30086:SF20">
    <property type="entry name" value="ARGININE EXPORTER PROTEIN ARGO-RELATED"/>
    <property type="match status" value="1"/>
</dbReference>
<sequence>MAGLQALVACRLALDLQDWRLSFRYRCRLMHLSTLAIYATAALIGGLIPGPTTLLALANGISGNWRVVLVGMCGAALSDLLVVAAVGAGLGAVLMASATLFATVKWVGVAYLVWLAIQLWRSHPQDLSQVRIKSDLSAGRVFLRSFGVGLTNPKILLFFSAFLPQFVDTSMPLAPQYAVLAVVSAGVDILVMTLYATGGVQAARLMTARGLKRLNRVCAVVMFSLAGGLALYRKTGN</sequence>
<dbReference type="RefSeq" id="WP_224796575.1">
    <property type="nucleotide sequence ID" value="NZ_CABPSR010000003.1"/>
</dbReference>
<protein>
    <submittedName>
        <fullName evidence="7">Lysine transporter LysE</fullName>
    </submittedName>
</protein>
<dbReference type="Proteomes" id="UP000335538">
    <property type="component" value="Unassembled WGS sequence"/>
</dbReference>
<dbReference type="EMBL" id="CABPSR010000003">
    <property type="protein sequence ID" value="VVE79069.1"/>
    <property type="molecule type" value="Genomic_DNA"/>
</dbReference>
<evidence type="ECO:0000256" key="4">
    <source>
        <dbReference type="ARBA" id="ARBA00022989"/>
    </source>
</evidence>
<keyword evidence="4 6" id="KW-1133">Transmembrane helix</keyword>
<evidence type="ECO:0000313" key="8">
    <source>
        <dbReference type="Proteomes" id="UP000335538"/>
    </source>
</evidence>
<evidence type="ECO:0000256" key="5">
    <source>
        <dbReference type="ARBA" id="ARBA00023136"/>
    </source>
</evidence>
<evidence type="ECO:0000256" key="3">
    <source>
        <dbReference type="ARBA" id="ARBA00022692"/>
    </source>
</evidence>
<keyword evidence="5 6" id="KW-0472">Membrane</keyword>
<feature type="transmembrane region" description="Helical" evidence="6">
    <location>
        <begin position="37"/>
        <end position="57"/>
    </location>
</feature>
<feature type="transmembrane region" description="Helical" evidence="6">
    <location>
        <begin position="69"/>
        <end position="94"/>
    </location>
</feature>
<evidence type="ECO:0000256" key="6">
    <source>
        <dbReference type="SAM" id="Phobius"/>
    </source>
</evidence>
<feature type="transmembrane region" description="Helical" evidence="6">
    <location>
        <begin position="141"/>
        <end position="162"/>
    </location>
</feature>
<dbReference type="InterPro" id="IPR001123">
    <property type="entry name" value="LeuE-type"/>
</dbReference>
<dbReference type="AlphaFoldDB" id="A0A5E5AZQ2"/>
<accession>A0A5E5AZQ2</accession>
<organism evidence="7 8">
    <name type="scientific">Pandoraea sputorum</name>
    <dbReference type="NCBI Taxonomy" id="93222"/>
    <lineage>
        <taxon>Bacteria</taxon>
        <taxon>Pseudomonadati</taxon>
        <taxon>Pseudomonadota</taxon>
        <taxon>Betaproteobacteria</taxon>
        <taxon>Burkholderiales</taxon>
        <taxon>Burkholderiaceae</taxon>
        <taxon>Pandoraea</taxon>
    </lineage>
</organism>
<evidence type="ECO:0000256" key="1">
    <source>
        <dbReference type="ARBA" id="ARBA00004651"/>
    </source>
</evidence>
<proteinExistence type="predicted"/>
<name>A0A5E5AZQ2_9BURK</name>
<gene>
    <name evidence="7" type="ORF">PSP31121_01985</name>
</gene>
<feature type="transmembrane region" description="Helical" evidence="6">
    <location>
        <begin position="100"/>
        <end position="120"/>
    </location>
</feature>
<dbReference type="PANTHER" id="PTHR30086">
    <property type="entry name" value="ARGININE EXPORTER PROTEIN ARGO"/>
    <property type="match status" value="1"/>
</dbReference>
<feature type="transmembrane region" description="Helical" evidence="6">
    <location>
        <begin position="214"/>
        <end position="232"/>
    </location>
</feature>
<evidence type="ECO:0000313" key="7">
    <source>
        <dbReference type="EMBL" id="VVE79069.1"/>
    </source>
</evidence>
<dbReference type="Pfam" id="PF01810">
    <property type="entry name" value="LysE"/>
    <property type="match status" value="1"/>
</dbReference>
<dbReference type="GO" id="GO:0015171">
    <property type="term" value="F:amino acid transmembrane transporter activity"/>
    <property type="evidence" value="ECO:0007669"/>
    <property type="project" value="TreeGrafter"/>
</dbReference>
<keyword evidence="3 6" id="KW-0812">Transmembrane</keyword>
<dbReference type="GO" id="GO:0005886">
    <property type="term" value="C:plasma membrane"/>
    <property type="evidence" value="ECO:0007669"/>
    <property type="project" value="UniProtKB-SubCell"/>
</dbReference>
<feature type="transmembrane region" description="Helical" evidence="6">
    <location>
        <begin position="174"/>
        <end position="194"/>
    </location>
</feature>
<dbReference type="PIRSF" id="PIRSF006324">
    <property type="entry name" value="LeuE"/>
    <property type="match status" value="1"/>
</dbReference>
<comment type="subcellular location">
    <subcellularLocation>
        <location evidence="1">Cell membrane</location>
        <topology evidence="1">Multi-pass membrane protein</topology>
    </subcellularLocation>
</comment>
<keyword evidence="2" id="KW-1003">Cell membrane</keyword>
<reference evidence="7 8" key="1">
    <citation type="submission" date="2019-08" db="EMBL/GenBank/DDBJ databases">
        <authorList>
            <person name="Peeters C."/>
        </authorList>
    </citation>
    <scope>NUCLEOTIDE SEQUENCE [LARGE SCALE GENOMIC DNA]</scope>
    <source>
        <strain evidence="7 8">LMG 31121</strain>
    </source>
</reference>
<evidence type="ECO:0000256" key="2">
    <source>
        <dbReference type="ARBA" id="ARBA00022475"/>
    </source>
</evidence>